<feature type="transmembrane region" description="Helical" evidence="6">
    <location>
        <begin position="278"/>
        <end position="299"/>
    </location>
</feature>
<dbReference type="RefSeq" id="WP_133992943.1">
    <property type="nucleotide sequence ID" value="NZ_SODV01000001.1"/>
</dbReference>
<reference evidence="7 8" key="1">
    <citation type="submission" date="2019-03" db="EMBL/GenBank/DDBJ databases">
        <title>Genomic Encyclopedia of Type Strains, Phase IV (KMG-IV): sequencing the most valuable type-strain genomes for metagenomic binning, comparative biology and taxonomic classification.</title>
        <authorList>
            <person name="Goeker M."/>
        </authorList>
    </citation>
    <scope>NUCLEOTIDE SEQUENCE [LARGE SCALE GENOMIC DNA]</scope>
    <source>
        <strain evidence="7 8">DSM 100059</strain>
    </source>
</reference>
<feature type="transmembrane region" description="Helical" evidence="6">
    <location>
        <begin position="311"/>
        <end position="329"/>
    </location>
</feature>
<feature type="transmembrane region" description="Helical" evidence="6">
    <location>
        <begin position="70"/>
        <end position="91"/>
    </location>
</feature>
<evidence type="ECO:0000256" key="3">
    <source>
        <dbReference type="ARBA" id="ARBA00022692"/>
    </source>
</evidence>
<evidence type="ECO:0000256" key="1">
    <source>
        <dbReference type="ARBA" id="ARBA00004141"/>
    </source>
</evidence>
<evidence type="ECO:0000256" key="6">
    <source>
        <dbReference type="SAM" id="Phobius"/>
    </source>
</evidence>
<comment type="subcellular location">
    <subcellularLocation>
        <location evidence="1">Membrane</location>
        <topology evidence="1">Multi-pass membrane protein</topology>
    </subcellularLocation>
</comment>
<evidence type="ECO:0000256" key="2">
    <source>
        <dbReference type="ARBA" id="ARBA00009773"/>
    </source>
</evidence>
<evidence type="ECO:0000256" key="5">
    <source>
        <dbReference type="ARBA" id="ARBA00023136"/>
    </source>
</evidence>
<name>A0A4R8DTV5_9BACT</name>
<dbReference type="Pfam" id="PF01594">
    <property type="entry name" value="AI-2E_transport"/>
    <property type="match status" value="1"/>
</dbReference>
<evidence type="ECO:0000256" key="4">
    <source>
        <dbReference type="ARBA" id="ARBA00022989"/>
    </source>
</evidence>
<dbReference type="PANTHER" id="PTHR21716">
    <property type="entry name" value="TRANSMEMBRANE PROTEIN"/>
    <property type="match status" value="1"/>
</dbReference>
<proteinExistence type="inferred from homology"/>
<sequence length="365" mass="39674">MDKYLQGGSRSAIESILVLLLLLALMWALYDVLRAFFGVLTFALIFSVSFAGPFEAMVRLLGNRRKIAAVIYSLLLLGIVALPFMYIIAALRSHVKDAIVWIEQIKENGLPPLPHWIQRLPYVGDELSSFWQELQDSPKDVIASHSEQLRGALRRILTSGAGMLGTIFQCITGIVVSAFFLASGEKALDPIKSALTRLLGRRDGLSLLRATNQAIKSVSIGVMGTAFIAAILSWVGLTIAGIGFAIMLSALVFFLVLLQLGPLIVWVPLVIWSATQGHPGTTVFLIIYGIGLLVVDALLKPVLIAKSGGRIPFLVLFIGVIGGLASWGFTGMFKGAIIVSVFYTLFTSWLEKRPERPLKPARPAS</sequence>
<organism evidence="7 8">
    <name type="scientific">Dinghuibacter silviterrae</name>
    <dbReference type="NCBI Taxonomy" id="1539049"/>
    <lineage>
        <taxon>Bacteria</taxon>
        <taxon>Pseudomonadati</taxon>
        <taxon>Bacteroidota</taxon>
        <taxon>Chitinophagia</taxon>
        <taxon>Chitinophagales</taxon>
        <taxon>Chitinophagaceae</taxon>
        <taxon>Dinghuibacter</taxon>
    </lineage>
</organism>
<feature type="transmembrane region" description="Helical" evidence="6">
    <location>
        <begin position="156"/>
        <end position="182"/>
    </location>
</feature>
<comment type="similarity">
    <text evidence="2">Belongs to the autoinducer-2 exporter (AI-2E) (TC 2.A.86) family.</text>
</comment>
<gene>
    <name evidence="7" type="ORF">EDB95_1904</name>
</gene>
<accession>A0A4R8DTV5</accession>
<comment type="caution">
    <text evidence="7">The sequence shown here is derived from an EMBL/GenBank/DDBJ whole genome shotgun (WGS) entry which is preliminary data.</text>
</comment>
<dbReference type="InterPro" id="IPR002549">
    <property type="entry name" value="AI-2E-like"/>
</dbReference>
<evidence type="ECO:0000313" key="7">
    <source>
        <dbReference type="EMBL" id="TDX00875.1"/>
    </source>
</evidence>
<dbReference type="PANTHER" id="PTHR21716:SF4">
    <property type="entry name" value="TRANSMEMBRANE PROTEIN 245"/>
    <property type="match status" value="1"/>
</dbReference>
<dbReference type="Proteomes" id="UP000294498">
    <property type="component" value="Unassembled WGS sequence"/>
</dbReference>
<feature type="transmembrane region" description="Helical" evidence="6">
    <location>
        <begin position="226"/>
        <end position="258"/>
    </location>
</feature>
<feature type="transmembrane region" description="Helical" evidence="6">
    <location>
        <begin position="12"/>
        <end position="30"/>
    </location>
</feature>
<dbReference type="GO" id="GO:0016020">
    <property type="term" value="C:membrane"/>
    <property type="evidence" value="ECO:0007669"/>
    <property type="project" value="UniProtKB-SubCell"/>
</dbReference>
<keyword evidence="5 6" id="KW-0472">Membrane</keyword>
<feature type="transmembrane region" description="Helical" evidence="6">
    <location>
        <begin position="36"/>
        <end position="58"/>
    </location>
</feature>
<dbReference type="AlphaFoldDB" id="A0A4R8DTV5"/>
<dbReference type="OrthoDB" id="106838at2"/>
<keyword evidence="3 6" id="KW-0812">Transmembrane</keyword>
<keyword evidence="4 6" id="KW-1133">Transmembrane helix</keyword>
<keyword evidence="8" id="KW-1185">Reference proteome</keyword>
<protein>
    <submittedName>
        <fullName evidence="7">Putative PurR-regulated permease PerM</fullName>
    </submittedName>
</protein>
<dbReference type="EMBL" id="SODV01000001">
    <property type="protein sequence ID" value="TDX00875.1"/>
    <property type="molecule type" value="Genomic_DNA"/>
</dbReference>
<evidence type="ECO:0000313" key="8">
    <source>
        <dbReference type="Proteomes" id="UP000294498"/>
    </source>
</evidence>